<feature type="transmembrane region" description="Helical" evidence="3">
    <location>
        <begin position="291"/>
        <end position="310"/>
    </location>
</feature>
<accession>A0A1P8JXQ8</accession>
<feature type="region of interest" description="Disordered" evidence="2">
    <location>
        <begin position="702"/>
        <end position="746"/>
    </location>
</feature>
<dbReference type="EMBL" id="CP019236">
    <property type="protein sequence ID" value="APW38528.1"/>
    <property type="molecule type" value="Genomic_DNA"/>
</dbReference>
<evidence type="ECO:0000313" key="5">
    <source>
        <dbReference type="Proteomes" id="UP000186609"/>
    </source>
</evidence>
<feature type="region of interest" description="Disordered" evidence="2">
    <location>
        <begin position="104"/>
        <end position="131"/>
    </location>
</feature>
<feature type="compositionally biased region" description="Low complexity" evidence="2">
    <location>
        <begin position="117"/>
        <end position="131"/>
    </location>
</feature>
<feature type="coiled-coil region" evidence="1">
    <location>
        <begin position="254"/>
        <end position="285"/>
    </location>
</feature>
<evidence type="ECO:0000256" key="1">
    <source>
        <dbReference type="SAM" id="Coils"/>
    </source>
</evidence>
<protein>
    <submittedName>
        <fullName evidence="4">Uncharacterized protein</fullName>
    </submittedName>
</protein>
<dbReference type="AlphaFoldDB" id="A0A1P8JXQ8"/>
<dbReference type="Proteomes" id="UP000186609">
    <property type="component" value="Chromosome"/>
</dbReference>
<evidence type="ECO:0000313" key="4">
    <source>
        <dbReference type="EMBL" id="APW38528.1"/>
    </source>
</evidence>
<dbReference type="OrthoDB" id="9180424at2"/>
<gene>
    <name evidence="4" type="ORF">RD110_16060</name>
</gene>
<keyword evidence="3" id="KW-0812">Transmembrane</keyword>
<feature type="region of interest" description="Disordered" evidence="2">
    <location>
        <begin position="637"/>
        <end position="673"/>
    </location>
</feature>
<evidence type="ECO:0000256" key="2">
    <source>
        <dbReference type="SAM" id="MobiDB-lite"/>
    </source>
</evidence>
<name>A0A1P8JXQ8_9BURK</name>
<evidence type="ECO:0000256" key="3">
    <source>
        <dbReference type="SAM" id="Phobius"/>
    </source>
</evidence>
<dbReference type="KEGG" id="rhy:RD110_16060"/>
<dbReference type="STRING" id="1842727.RD110_16060"/>
<keyword evidence="3" id="KW-0472">Membrane</keyword>
<sequence length="766" mass="81501">MDLLVDVRLDQADDAVGQCFDAEVFHADSRVDGNRVQVTVQNVTPALGAVVRIRSSAIVDEPVLSVTLRSTCGQTASRRYDFLTDFPVETRSSAVPTVIPSAVTTGSSSAAPVPQDAPAGIASAPGASAAPAPAPIRVAPAPVPRAVVAPRPPRPAAAVATRPPAAAPVRAREQQQTARTAQASASEAAQSRPRLRLDAATVAEDRLVPLKSSSELLSAPTDNAQQRAEATAAWRSLNQLPAENPQDEKDRLRLQALEAEGKALKAQLAKNEEDFRLRLERLEANRYDSNIVYLLLALLFAALLAAAFFWNRARKSVALVADWSRQNDPQVAAADAAALAVQAGTVNSRQAPLEPEYTAATRNPTRPAPLAPAVPAAKVADPEIDESLFQDLKKLNTITLPQVRPAASASLGAPAAGHAARGLSPEDFFDVQQHADFFVSLGQYDQAIDVLKKNIDENIEVSPLAYLELLKIYHTLSRQDDYNHLRDDFNRIFNGNVPPFASFNDEGRGLEDYPSALLAIENNWGTPQVLDVIESNLYRAPGASSGPAYDLAAYREFLLLYAIAKTMVRRSGTSSVDIPLGRVTREAPLAATAPAVPLNAADATNAALAASMVAHPPVSRPPPPSFENSLSALLLDEPVSPEPSVGDSPTQPMLLMADTSMPPVQPASGVDIPSYKQPLDLDLDLDLNLDFSNSELQVMGHSHDVSAPPLPMLDLPESFPPSPPAGSPAPADVPPGFPPSTGLDSNLIEFDLFDPSIEAKISPKSK</sequence>
<feature type="compositionally biased region" description="Low complexity" evidence="2">
    <location>
        <begin position="156"/>
        <end position="192"/>
    </location>
</feature>
<keyword evidence="1" id="KW-0175">Coiled coil</keyword>
<feature type="compositionally biased region" description="Pro residues" evidence="2">
    <location>
        <begin position="718"/>
        <end position="738"/>
    </location>
</feature>
<reference evidence="4 5" key="1">
    <citation type="submission" date="2017-01" db="EMBL/GenBank/DDBJ databases">
        <authorList>
            <person name="Mah S.A."/>
            <person name="Swanson W.J."/>
            <person name="Moy G.W."/>
            <person name="Vacquier V.D."/>
        </authorList>
    </citation>
    <scope>NUCLEOTIDE SEQUENCE [LARGE SCALE GENOMIC DNA]</scope>
    <source>
        <strain evidence="4 5">DCY110</strain>
    </source>
</reference>
<proteinExistence type="predicted"/>
<organism evidence="4 5">
    <name type="scientific">Rhodoferax koreensis</name>
    <dbReference type="NCBI Taxonomy" id="1842727"/>
    <lineage>
        <taxon>Bacteria</taxon>
        <taxon>Pseudomonadati</taxon>
        <taxon>Pseudomonadota</taxon>
        <taxon>Betaproteobacteria</taxon>
        <taxon>Burkholderiales</taxon>
        <taxon>Comamonadaceae</taxon>
        <taxon>Rhodoferax</taxon>
    </lineage>
</organism>
<keyword evidence="3" id="KW-1133">Transmembrane helix</keyword>
<feature type="region of interest" description="Disordered" evidence="2">
    <location>
        <begin position="154"/>
        <end position="196"/>
    </location>
</feature>
<dbReference type="RefSeq" id="WP_076200407.1">
    <property type="nucleotide sequence ID" value="NZ_CP019236.1"/>
</dbReference>
<keyword evidence="5" id="KW-1185">Reference proteome</keyword>